<dbReference type="EMBL" id="JADBGQ010000068">
    <property type="protein sequence ID" value="KAG5373921.1"/>
    <property type="molecule type" value="Genomic_DNA"/>
</dbReference>
<evidence type="ECO:0000313" key="2">
    <source>
        <dbReference type="EMBL" id="KAG5373921.1"/>
    </source>
</evidence>
<evidence type="ECO:0000313" key="3">
    <source>
        <dbReference type="Proteomes" id="UP000823674"/>
    </source>
</evidence>
<feature type="compositionally biased region" description="Basic residues" evidence="1">
    <location>
        <begin position="585"/>
        <end position="603"/>
    </location>
</feature>
<organism evidence="2 3">
    <name type="scientific">Brassica rapa subsp. trilocularis</name>
    <dbReference type="NCBI Taxonomy" id="1813537"/>
    <lineage>
        <taxon>Eukaryota</taxon>
        <taxon>Viridiplantae</taxon>
        <taxon>Streptophyta</taxon>
        <taxon>Embryophyta</taxon>
        <taxon>Tracheophyta</taxon>
        <taxon>Spermatophyta</taxon>
        <taxon>Magnoliopsida</taxon>
        <taxon>eudicotyledons</taxon>
        <taxon>Gunneridae</taxon>
        <taxon>Pentapetalae</taxon>
        <taxon>rosids</taxon>
        <taxon>malvids</taxon>
        <taxon>Brassicales</taxon>
        <taxon>Brassicaceae</taxon>
        <taxon>Brassiceae</taxon>
        <taxon>Brassica</taxon>
    </lineage>
</organism>
<feature type="region of interest" description="Disordered" evidence="1">
    <location>
        <begin position="802"/>
        <end position="839"/>
    </location>
</feature>
<name>A0ABQ7KJ37_BRACM</name>
<dbReference type="Proteomes" id="UP000823674">
    <property type="component" value="Unassembled WGS sequence"/>
</dbReference>
<feature type="region of interest" description="Disordered" evidence="1">
    <location>
        <begin position="22"/>
        <end position="56"/>
    </location>
</feature>
<keyword evidence="3" id="KW-1185">Reference proteome</keyword>
<feature type="compositionally biased region" description="Basic and acidic residues" evidence="1">
    <location>
        <begin position="26"/>
        <end position="56"/>
    </location>
</feature>
<feature type="compositionally biased region" description="Low complexity" evidence="1">
    <location>
        <begin position="823"/>
        <end position="837"/>
    </location>
</feature>
<feature type="region of interest" description="Disordered" evidence="1">
    <location>
        <begin position="434"/>
        <end position="453"/>
    </location>
</feature>
<feature type="compositionally biased region" description="Basic and acidic residues" evidence="1">
    <location>
        <begin position="626"/>
        <end position="653"/>
    </location>
</feature>
<accession>A0ABQ7KJ37</accession>
<proteinExistence type="predicted"/>
<feature type="compositionally biased region" description="Low complexity" evidence="1">
    <location>
        <begin position="541"/>
        <end position="553"/>
    </location>
</feature>
<sequence>MQRPNLNQARSLRSDRAIVPLGRYARPSDRPARSLRSDRPARSLRSDRARAKARSLRSDRAIVPLGRYVATELSQAPSLRSDQAIILEITARRRKKLNTRRQLGFKATNGQSRTERIRGTIHFLATIGKLGRNLLGIRGNRDGIPEPLNPLVDRGDKRLGMGTFVHPTLHQAHFLFEHIVIGSRPPKTSDRTAALAKVTHRGKGILEVPILNLELRGTSLHHLDDFPFAFPFRFADCPCMITSKLRFSLQHLALNTSKISLRFLRFETVDHGFSVARLNGRAQQAQALQNRLTSSIRTKKKNFFHELKFEINFLTTDMNFRGTNLCLSVPLTNAEWQGVSTDLSQLRNGPTLGQEFRVWGTIGANALRTPHSKEPETPQHPGCGRTIASSRETRQILRCLILTGWGANCWGQKRLRRNYHPKILGDRISKRDSKRRDYPLGFKPNKPSSVTTHTRRPIAMQRPNLNQAQSLRSDRALVPLGRYVATELEPKLGCYVATERLSRSVAIDRALVPLGPTCERARAKRGRYVSTERIVSRIGPTKRPSSSPKLSSLTREKKKKEKKEEKGKEEKRKKRRKKKEEEKKEKKKKRKKKKRKRKKKKERERKERKEENSDERSPARSLRSKPSLEPKLGRYVSERGARPARSLRSDASSKPKLVRYVATEHRPIGSRRRRPERSQARSATCDPSDRHLSVATATELEPKLVATCDRAIPSSDRSCELSDRHPLGRYVAAELRAKAPPEAIRPARSLRSDQSLSAALGPYVATELSPSRRSPSSSQGVPLLRYVATELEPKLGREYVYEPSPLSASRPSDRPALSLRNDQAQPSSRPSSSQSVPLGRYVATELEPKLGRYVATERSSRSATELKSSKLVSYVALSDRARLGESLRRRPERVVRLRSLRATELRRNLGALVERQRSRPAASQGVPLGRYVATELEPEKTRSLVATDGRLIPLGRYVATELEPKLGRYVATERSSCSVAT</sequence>
<evidence type="ECO:0000256" key="1">
    <source>
        <dbReference type="SAM" id="MobiDB-lite"/>
    </source>
</evidence>
<comment type="caution">
    <text evidence="2">The sequence shown here is derived from an EMBL/GenBank/DDBJ whole genome shotgun (WGS) entry which is preliminary data.</text>
</comment>
<protein>
    <submittedName>
        <fullName evidence="2">Uncharacterized protein</fullName>
    </submittedName>
</protein>
<gene>
    <name evidence="2" type="primary">SC210g500080.1_BraROA</name>
    <name evidence="2" type="ORF">IGI04_042768</name>
</gene>
<feature type="compositionally biased region" description="Basic and acidic residues" evidence="1">
    <location>
        <begin position="604"/>
        <end position="618"/>
    </location>
</feature>
<feature type="region of interest" description="Disordered" evidence="1">
    <location>
        <begin position="521"/>
        <end position="691"/>
    </location>
</feature>
<reference evidence="2 3" key="1">
    <citation type="submission" date="2021-03" db="EMBL/GenBank/DDBJ databases">
        <authorList>
            <person name="King G.J."/>
            <person name="Bancroft I."/>
            <person name="Baten A."/>
            <person name="Bloomfield J."/>
            <person name="Borpatragohain P."/>
            <person name="He Z."/>
            <person name="Irish N."/>
            <person name="Irwin J."/>
            <person name="Liu K."/>
            <person name="Mauleon R.P."/>
            <person name="Moore J."/>
            <person name="Morris R."/>
            <person name="Ostergaard L."/>
            <person name="Wang B."/>
            <person name="Wells R."/>
        </authorList>
    </citation>
    <scope>NUCLEOTIDE SEQUENCE [LARGE SCALE GENOMIC DNA]</scope>
    <source>
        <strain evidence="2">R-o-18</strain>
        <tissue evidence="2">Leaf</tissue>
    </source>
</reference>